<sequence>MAIVTVLYPLISRQAAGDDIKGIKESFSLGIREIGYMMIPATAGLVILSYPIIKVLFERYNFGPVDTKKVAYILIFHSLGLIFFGLLMILNRIFYAFKNVKTPLKVASFSIIVNFILDWILIKFMDVGGLALSTSLV</sequence>
<dbReference type="PANTHER" id="PTHR47019">
    <property type="entry name" value="LIPID II FLIPPASE MURJ"/>
    <property type="match status" value="1"/>
</dbReference>
<evidence type="ECO:0000256" key="2">
    <source>
        <dbReference type="ARBA" id="ARBA00022475"/>
    </source>
</evidence>
<name>X1MD80_9ZZZZ</name>
<feature type="transmembrane region" description="Helical" evidence="8">
    <location>
        <begin position="34"/>
        <end position="53"/>
    </location>
</feature>
<evidence type="ECO:0000256" key="4">
    <source>
        <dbReference type="ARBA" id="ARBA00022960"/>
    </source>
</evidence>
<dbReference type="GO" id="GO:0034204">
    <property type="term" value="P:lipid translocation"/>
    <property type="evidence" value="ECO:0007669"/>
    <property type="project" value="TreeGrafter"/>
</dbReference>
<evidence type="ECO:0000313" key="9">
    <source>
        <dbReference type="EMBL" id="GAI29597.1"/>
    </source>
</evidence>
<evidence type="ECO:0008006" key="10">
    <source>
        <dbReference type="Google" id="ProtNLM"/>
    </source>
</evidence>
<dbReference type="Pfam" id="PF03023">
    <property type="entry name" value="MurJ"/>
    <property type="match status" value="1"/>
</dbReference>
<dbReference type="GO" id="GO:0009252">
    <property type="term" value="P:peptidoglycan biosynthetic process"/>
    <property type="evidence" value="ECO:0007669"/>
    <property type="project" value="UniProtKB-KW"/>
</dbReference>
<evidence type="ECO:0000256" key="1">
    <source>
        <dbReference type="ARBA" id="ARBA00004651"/>
    </source>
</evidence>
<dbReference type="PRINTS" id="PR01806">
    <property type="entry name" value="VIRFACTRMVIN"/>
</dbReference>
<evidence type="ECO:0000256" key="7">
    <source>
        <dbReference type="ARBA" id="ARBA00023136"/>
    </source>
</evidence>
<dbReference type="EMBL" id="BARV01015335">
    <property type="protein sequence ID" value="GAI29597.1"/>
    <property type="molecule type" value="Genomic_DNA"/>
</dbReference>
<organism evidence="9">
    <name type="scientific">marine sediment metagenome</name>
    <dbReference type="NCBI Taxonomy" id="412755"/>
    <lineage>
        <taxon>unclassified sequences</taxon>
        <taxon>metagenomes</taxon>
        <taxon>ecological metagenomes</taxon>
    </lineage>
</organism>
<evidence type="ECO:0000256" key="8">
    <source>
        <dbReference type="SAM" id="Phobius"/>
    </source>
</evidence>
<keyword evidence="4" id="KW-0133">Cell shape</keyword>
<dbReference type="InterPro" id="IPR004268">
    <property type="entry name" value="MurJ"/>
</dbReference>
<keyword evidence="5" id="KW-0573">Peptidoglycan synthesis</keyword>
<dbReference type="PANTHER" id="PTHR47019:SF1">
    <property type="entry name" value="LIPID II FLIPPASE MURJ"/>
    <property type="match status" value="1"/>
</dbReference>
<comment type="subcellular location">
    <subcellularLocation>
        <location evidence="1">Cell membrane</location>
        <topology evidence="1">Multi-pass membrane protein</topology>
    </subcellularLocation>
</comment>
<evidence type="ECO:0000256" key="3">
    <source>
        <dbReference type="ARBA" id="ARBA00022692"/>
    </source>
</evidence>
<dbReference type="GO" id="GO:0008360">
    <property type="term" value="P:regulation of cell shape"/>
    <property type="evidence" value="ECO:0007669"/>
    <property type="project" value="UniProtKB-KW"/>
</dbReference>
<gene>
    <name evidence="9" type="ORF">S06H3_26524</name>
</gene>
<keyword evidence="7 8" id="KW-0472">Membrane</keyword>
<proteinExistence type="predicted"/>
<keyword evidence="2" id="KW-1003">Cell membrane</keyword>
<feature type="transmembrane region" description="Helical" evidence="8">
    <location>
        <begin position="106"/>
        <end position="125"/>
    </location>
</feature>
<keyword evidence="3 8" id="KW-0812">Transmembrane</keyword>
<feature type="non-terminal residue" evidence="9">
    <location>
        <position position="137"/>
    </location>
</feature>
<keyword evidence="6 8" id="KW-1133">Transmembrane helix</keyword>
<comment type="caution">
    <text evidence="9">The sequence shown here is derived from an EMBL/GenBank/DDBJ whole genome shotgun (WGS) entry which is preliminary data.</text>
</comment>
<dbReference type="GO" id="GO:0005886">
    <property type="term" value="C:plasma membrane"/>
    <property type="evidence" value="ECO:0007669"/>
    <property type="project" value="UniProtKB-SubCell"/>
</dbReference>
<dbReference type="GO" id="GO:0015648">
    <property type="term" value="F:lipid-linked peptidoglycan transporter activity"/>
    <property type="evidence" value="ECO:0007669"/>
    <property type="project" value="TreeGrafter"/>
</dbReference>
<dbReference type="InterPro" id="IPR051050">
    <property type="entry name" value="Lipid_II_flippase_MurJ/MviN"/>
</dbReference>
<feature type="transmembrane region" description="Helical" evidence="8">
    <location>
        <begin position="73"/>
        <end position="94"/>
    </location>
</feature>
<dbReference type="AlphaFoldDB" id="X1MD80"/>
<reference evidence="9" key="1">
    <citation type="journal article" date="2014" name="Front. Microbiol.">
        <title>High frequency of phylogenetically diverse reductive dehalogenase-homologous genes in deep subseafloor sedimentary metagenomes.</title>
        <authorList>
            <person name="Kawai M."/>
            <person name="Futagami T."/>
            <person name="Toyoda A."/>
            <person name="Takaki Y."/>
            <person name="Nishi S."/>
            <person name="Hori S."/>
            <person name="Arai W."/>
            <person name="Tsubouchi T."/>
            <person name="Morono Y."/>
            <person name="Uchiyama I."/>
            <person name="Ito T."/>
            <person name="Fujiyama A."/>
            <person name="Inagaki F."/>
            <person name="Takami H."/>
        </authorList>
    </citation>
    <scope>NUCLEOTIDE SEQUENCE</scope>
    <source>
        <strain evidence="9">Expedition CK06-06</strain>
    </source>
</reference>
<protein>
    <recommendedName>
        <fullName evidence="10">Polysaccharide biosynthesis protein C-terminal domain-containing protein</fullName>
    </recommendedName>
</protein>
<accession>X1MD80</accession>
<evidence type="ECO:0000256" key="5">
    <source>
        <dbReference type="ARBA" id="ARBA00022984"/>
    </source>
</evidence>
<evidence type="ECO:0000256" key="6">
    <source>
        <dbReference type="ARBA" id="ARBA00022989"/>
    </source>
</evidence>